<organism evidence="1">
    <name type="scientific">Vibrio coralliilyticus</name>
    <dbReference type="NCBI Taxonomy" id="190893"/>
    <lineage>
        <taxon>Bacteria</taxon>
        <taxon>Pseudomonadati</taxon>
        <taxon>Pseudomonadota</taxon>
        <taxon>Gammaproteobacteria</taxon>
        <taxon>Vibrionales</taxon>
        <taxon>Vibrionaceae</taxon>
        <taxon>Vibrio</taxon>
    </lineage>
</organism>
<dbReference type="EMBL" id="JXXR01000001">
    <property type="protein sequence ID" value="KJY77810.1"/>
    <property type="molecule type" value="Genomic_DNA"/>
</dbReference>
<name>A0A837GE28_9VIBR</name>
<proteinExistence type="predicted"/>
<comment type="caution">
    <text evidence="1">The sequence shown here is derived from an EMBL/GenBank/DDBJ whole genome shotgun (WGS) entry which is preliminary data.</text>
</comment>
<evidence type="ECO:0000313" key="1">
    <source>
        <dbReference type="EMBL" id="KJY77810.1"/>
    </source>
</evidence>
<sequence length="436" mass="46895">MQVKLLKRLIKDKIFGNTSNTARGVQVAQMADARMGAMYMLASTEITKVAKISNAHFFSAFVVGTEPFTDFKDAAMGLLNNTEAMTKLKNSKAAKKISKAASKIAEVTTSMKNGIKDLLSDFFRTLLNKVSHVYGDLLHGLEWLAEVGSWLISKFAGNFADLIPGWGHVRSASSLYSAVKKSVLKSKDLITQIYKGRGVELLGGHPSIISKALARHSATGALGGIKSVALSVAGIAGATAAGIGSIISLIVAVLERIIKLVDFFVQRALLDKVLKRAKKEWHNRTANGSLVSDHKMFSEWFQNAVVTTPIVAALVMGSGFVGHPMKFAQLLTPKLDAVSQGEYDKAVVYIDKLRSLSTKYVQEYVGSYKIDFSSTDGVVNARLNELKEGKGILDGHEFAVKPAAVKPAVASRSSLAKSNLSLSQLASLHGMPPLDV</sequence>
<protein>
    <submittedName>
        <fullName evidence="1">Uncharacterized protein</fullName>
    </submittedName>
</protein>
<reference evidence="1" key="1">
    <citation type="journal article" date="2015" name="BMC Genomics">
        <title>Genome mining reveals unlocked bioactive potential of marine Gram-negative bacteria.</title>
        <authorList>
            <person name="Machado H."/>
            <person name="Sonnenschein E.C."/>
            <person name="Melchiorsen J."/>
            <person name="Gram L."/>
        </authorList>
    </citation>
    <scope>NUCLEOTIDE SEQUENCE</scope>
    <source>
        <strain evidence="1">S2052</strain>
    </source>
</reference>
<gene>
    <name evidence="1" type="ORF">TW71_01905</name>
</gene>
<dbReference type="AlphaFoldDB" id="A0A837GE28"/>
<dbReference type="RefSeq" id="WP_045984791.1">
    <property type="nucleotide sequence ID" value="NZ_CP063051.1"/>
</dbReference>
<accession>A0A837GE28</accession>